<protein>
    <submittedName>
        <fullName evidence="1">G-D-S-L family lipolytic protein</fullName>
    </submittedName>
</protein>
<gene>
    <name evidence="1" type="ORF">ACFQO1_09900</name>
</gene>
<reference evidence="2" key="1">
    <citation type="journal article" date="2019" name="Int. J. Syst. Evol. Microbiol.">
        <title>The Global Catalogue of Microorganisms (GCM) 10K type strain sequencing project: providing services to taxonomists for standard genome sequencing and annotation.</title>
        <authorList>
            <consortium name="The Broad Institute Genomics Platform"/>
            <consortium name="The Broad Institute Genome Sequencing Center for Infectious Disease"/>
            <person name="Wu L."/>
            <person name="Ma J."/>
        </authorList>
    </citation>
    <scope>NUCLEOTIDE SEQUENCE [LARGE SCALE GENOMIC DNA]</scope>
    <source>
        <strain evidence="2">CGMCC 1.16306</strain>
    </source>
</reference>
<sequence>MKNTIKIVAGLAVAFGFVSCDPEFENSVEDAGFYSNGTADLSRYVAVGNSLTAGFADGALYITGQENSYPNIMAQQFAFAGGGEFTQPLMDDNLGGLLLGGNQITENRFVLAVGPNGNPGPVRLEGNPTTEITTSATGPFNNMGVPGAKSFHLVAPGYGNVAGVPSGAANPYFARFATSDNATVLGDAVSLSPTFFSLWIGNNDILSYATSGGVGVYQQGNQNPLTYGPNDITDPGFFANVYNQEVAALAAGASGGVLVNIPDVTSIPYFTTVPAQSIPLDAATAGAVNAQFALFNTQVLPGLAQAGFITAEEAASRQINFSAGANFPIIMDDDLTDLTQVLQGPPFNLPPQTAGLLGMLRQANANDLIVLPAASVLGTTPDPNNPLGVVGVSIPLSDGFVLTGTEQNRVAAATASYNQTIQAAAVANNLAFVDARSALAQLRTGIPFDGGVLTSTFVTGGAFSLDGVHPTPRGYAYTANLIIDAINNKYDATIPMVNVGAYGTITAANNP</sequence>
<dbReference type="Proteomes" id="UP001596415">
    <property type="component" value="Unassembled WGS sequence"/>
</dbReference>
<comment type="caution">
    <text evidence="1">The sequence shown here is derived from an EMBL/GenBank/DDBJ whole genome shotgun (WGS) entry which is preliminary data.</text>
</comment>
<dbReference type="InterPro" id="IPR036514">
    <property type="entry name" value="SGNH_hydro_sf"/>
</dbReference>
<proteinExistence type="predicted"/>
<accession>A0ABW2MW75</accession>
<evidence type="ECO:0000313" key="2">
    <source>
        <dbReference type="Proteomes" id="UP001596415"/>
    </source>
</evidence>
<dbReference type="PROSITE" id="PS51257">
    <property type="entry name" value="PROKAR_LIPOPROTEIN"/>
    <property type="match status" value="1"/>
</dbReference>
<dbReference type="SUPFAM" id="SSF52266">
    <property type="entry name" value="SGNH hydrolase"/>
    <property type="match status" value="2"/>
</dbReference>
<name>A0ABW2MW75_9FLAO</name>
<dbReference type="Gene3D" id="3.40.50.1110">
    <property type="entry name" value="SGNH hydrolase"/>
    <property type="match status" value="2"/>
</dbReference>
<dbReference type="EMBL" id="JBHTBN010000005">
    <property type="protein sequence ID" value="MFC7358001.1"/>
    <property type="molecule type" value="Genomic_DNA"/>
</dbReference>
<dbReference type="RefSeq" id="WP_380217882.1">
    <property type="nucleotide sequence ID" value="NZ_JBHTBN010000005.1"/>
</dbReference>
<evidence type="ECO:0000313" key="1">
    <source>
        <dbReference type="EMBL" id="MFC7358001.1"/>
    </source>
</evidence>
<organism evidence="1 2">
    <name type="scientific">Jejudonia soesokkakensis</name>
    <dbReference type="NCBI Taxonomy" id="1323432"/>
    <lineage>
        <taxon>Bacteria</taxon>
        <taxon>Pseudomonadati</taxon>
        <taxon>Bacteroidota</taxon>
        <taxon>Flavobacteriia</taxon>
        <taxon>Flavobacteriales</taxon>
        <taxon>Flavobacteriaceae</taxon>
        <taxon>Jejudonia</taxon>
    </lineage>
</organism>
<keyword evidence="2" id="KW-1185">Reference proteome</keyword>